<proteinExistence type="inferred from homology"/>
<feature type="transmembrane region" description="Helical" evidence="6">
    <location>
        <begin position="181"/>
        <end position="200"/>
    </location>
</feature>
<evidence type="ECO:0000256" key="1">
    <source>
        <dbReference type="ARBA" id="ARBA00004141"/>
    </source>
</evidence>
<sequence length="202" mass="22112">MLSSPIVRATIQSCLLSASSNVLAQTISAYRTNSPYTISWTPVLHFIIYTALNCPPNFLWQQLLESLFPSRTLRPSPAAIAAASSNDDKELDSEEATHSIVEPRLNRRNTVLKFLIDQSAGGAANTIAFVMIMAGLRGASWEEAWKLVQFEFWPLMIAGARLWPLVSLVNFTVLESVEARNLLGSLAGMAWGVYLSLVAASP</sequence>
<keyword evidence="3 6" id="KW-0812">Transmembrane</keyword>
<dbReference type="PANTHER" id="PTHR11266:SF80">
    <property type="entry name" value="PEROXISOMAL MEMBRANE PROTEIN 2"/>
    <property type="match status" value="1"/>
</dbReference>
<accession>A0A177AG43</accession>
<dbReference type="Pfam" id="PF04117">
    <property type="entry name" value="Mpv17_PMP22"/>
    <property type="match status" value="1"/>
</dbReference>
<keyword evidence="4 6" id="KW-1133">Transmembrane helix</keyword>
<comment type="subcellular location">
    <subcellularLocation>
        <location evidence="1">Membrane</location>
        <topology evidence="1">Multi-pass membrane protein</topology>
    </subcellularLocation>
</comment>
<evidence type="ECO:0000256" key="6">
    <source>
        <dbReference type="RuleBase" id="RU363053"/>
    </source>
</evidence>
<evidence type="ECO:0000256" key="4">
    <source>
        <dbReference type="ARBA" id="ARBA00022989"/>
    </source>
</evidence>
<gene>
    <name evidence="7" type="ORF">VC83_02291</name>
</gene>
<dbReference type="AlphaFoldDB" id="A0A177AG43"/>
<evidence type="ECO:0000256" key="2">
    <source>
        <dbReference type="ARBA" id="ARBA00006824"/>
    </source>
</evidence>
<organism evidence="7">
    <name type="scientific">Pseudogymnoascus destructans</name>
    <dbReference type="NCBI Taxonomy" id="655981"/>
    <lineage>
        <taxon>Eukaryota</taxon>
        <taxon>Fungi</taxon>
        <taxon>Dikarya</taxon>
        <taxon>Ascomycota</taxon>
        <taxon>Pezizomycotina</taxon>
        <taxon>Leotiomycetes</taxon>
        <taxon>Thelebolales</taxon>
        <taxon>Thelebolaceae</taxon>
        <taxon>Pseudogymnoascus</taxon>
    </lineage>
</organism>
<reference evidence="7" key="1">
    <citation type="submission" date="2016-03" db="EMBL/GenBank/DDBJ databases">
        <title>Updated assembly of Pseudogymnoascus destructans, the fungus causing white-nose syndrome of bats.</title>
        <authorList>
            <person name="Palmer J.M."/>
            <person name="Drees K.P."/>
            <person name="Foster J.T."/>
            <person name="Lindner D.L."/>
        </authorList>
    </citation>
    <scope>NUCLEOTIDE SEQUENCE [LARGE SCALE GENOMIC DNA]</scope>
    <source>
        <strain evidence="7">20631-21</strain>
    </source>
</reference>
<name>A0A177AG43_9PEZI</name>
<dbReference type="EMBL" id="KV441390">
    <property type="protein sequence ID" value="OAF61078.1"/>
    <property type="molecule type" value="Genomic_DNA"/>
</dbReference>
<dbReference type="eggNOG" id="KOG1944">
    <property type="taxonomic scope" value="Eukaryota"/>
</dbReference>
<keyword evidence="5 6" id="KW-0472">Membrane</keyword>
<dbReference type="VEuPathDB" id="FungiDB:GMDG_06833"/>
<evidence type="ECO:0000256" key="5">
    <source>
        <dbReference type="ARBA" id="ARBA00023136"/>
    </source>
</evidence>
<protein>
    <submittedName>
        <fullName evidence="7">Uncharacterized protein</fullName>
    </submittedName>
</protein>
<dbReference type="GeneID" id="36285374"/>
<evidence type="ECO:0000256" key="3">
    <source>
        <dbReference type="ARBA" id="ARBA00022692"/>
    </source>
</evidence>
<feature type="transmembrane region" description="Helical" evidence="6">
    <location>
        <begin position="114"/>
        <end position="132"/>
    </location>
</feature>
<dbReference type="InterPro" id="IPR007248">
    <property type="entry name" value="Mpv17_PMP22"/>
</dbReference>
<dbReference type="RefSeq" id="XP_024326356.1">
    <property type="nucleotide sequence ID" value="XM_024465957.1"/>
</dbReference>
<dbReference type="Proteomes" id="UP000077154">
    <property type="component" value="Unassembled WGS sequence"/>
</dbReference>
<dbReference type="PANTHER" id="PTHR11266">
    <property type="entry name" value="PEROXISOMAL MEMBRANE PROTEIN 2, PXMP2 MPV17"/>
    <property type="match status" value="1"/>
</dbReference>
<comment type="similarity">
    <text evidence="2 6">Belongs to the peroxisomal membrane protein PXMP2/4 family.</text>
</comment>
<dbReference type="OrthoDB" id="10267969at2759"/>
<evidence type="ECO:0000313" key="7">
    <source>
        <dbReference type="EMBL" id="OAF61078.1"/>
    </source>
</evidence>
<feature type="transmembrane region" description="Helical" evidence="6">
    <location>
        <begin position="152"/>
        <end position="174"/>
    </location>
</feature>
<dbReference type="GO" id="GO:0005778">
    <property type="term" value="C:peroxisomal membrane"/>
    <property type="evidence" value="ECO:0007669"/>
    <property type="project" value="TreeGrafter"/>
</dbReference>